<dbReference type="OrthoDB" id="4075814at2759"/>
<organism evidence="2 3">
    <name type="scientific">Metschnikowia bicuspidata</name>
    <dbReference type="NCBI Taxonomy" id="27322"/>
    <lineage>
        <taxon>Eukaryota</taxon>
        <taxon>Fungi</taxon>
        <taxon>Dikarya</taxon>
        <taxon>Ascomycota</taxon>
        <taxon>Saccharomycotina</taxon>
        <taxon>Pichiomycetes</taxon>
        <taxon>Metschnikowiaceae</taxon>
        <taxon>Metschnikowia</taxon>
    </lineage>
</organism>
<reference evidence="3" key="1">
    <citation type="journal article" date="2018" name="Nat. Microbiol.">
        <title>Leveraging single-cell genomics to expand the fungal tree of life.</title>
        <authorList>
            <person name="Ahrendt S.R."/>
            <person name="Quandt C.A."/>
            <person name="Ciobanu D."/>
            <person name="Clum A."/>
            <person name="Salamov A."/>
            <person name="Andreopoulos B."/>
            <person name="Cheng J.F."/>
            <person name="Woyke T."/>
            <person name="Pelin A."/>
            <person name="Henrissat B."/>
            <person name="Reynolds N.K."/>
            <person name="Benny G.L."/>
            <person name="Smith M.E."/>
            <person name="James T.Y."/>
            <person name="Grigoriev I.V."/>
        </authorList>
    </citation>
    <scope>NUCLEOTIDE SEQUENCE [LARGE SCALE GENOMIC DNA]</scope>
    <source>
        <strain evidence="3">Baker2002</strain>
    </source>
</reference>
<keyword evidence="3" id="KW-1185">Reference proteome</keyword>
<evidence type="ECO:0000313" key="2">
    <source>
        <dbReference type="EMBL" id="RKP32731.1"/>
    </source>
</evidence>
<accession>A0A4P9ZJY9</accession>
<dbReference type="EMBL" id="ML004429">
    <property type="protein sequence ID" value="RKP32731.1"/>
    <property type="molecule type" value="Genomic_DNA"/>
</dbReference>
<sequence length="553" mass="63413">MILDKVEEILENLSRYITRLQQATVEDVFHSIKYKVDYYLIHARINYYSNSKNPRVIQNRFQDQIITTLRTTPHDPYLIKPGEFLTLAKKEQDDECLDDILSYYSHDKLQKIRHLRLAKGLSLPRRPLNDSLTDDLPKDSEDDVCAEKFRNVKEMHGIADKRIRLASPGLHLAPSRRSVLLETPTMSCSLGHRKGGYCPVHLVPHPLMRDLTLARQLAQGSKLGQSLVQSCGTQINNQRKFLEGKPGYHKDHGALIGRLPSANDAYTHARSRGSCVKFDSSSPKFVHSHENERPLTTPNVLSDLSAAERKDAETPRRKTKKIRRKLVKRNSFVGSKVSRGPTSIEAPLAAEETSNILDLYLQHELEHTERRKWSRHERFDPPELQDLTAPTTPPFPLHPQHPLRHLRLKSRPHLTSASVDKPNYESRMLKARCASQQERSHSRGTFKSLRFRDGLRNSNRRFQSTSLRGSSNEIKCRCAKCEDTKVWQTVLSDISLSAARVSTATNNDLLVSRPPPVRCKERNMIDEHSKNGRYQNANLASMLYLLCMDDYYH</sequence>
<name>A0A4P9ZJY9_9ASCO</name>
<dbReference type="Proteomes" id="UP000268321">
    <property type="component" value="Unassembled WGS sequence"/>
</dbReference>
<proteinExistence type="predicted"/>
<evidence type="ECO:0000256" key="1">
    <source>
        <dbReference type="SAM" id="MobiDB-lite"/>
    </source>
</evidence>
<protein>
    <submittedName>
        <fullName evidence="2">Uncharacterized protein</fullName>
    </submittedName>
</protein>
<feature type="region of interest" description="Disordered" evidence="1">
    <location>
        <begin position="280"/>
        <end position="322"/>
    </location>
</feature>
<dbReference type="AlphaFoldDB" id="A0A4P9ZJY9"/>
<gene>
    <name evidence="2" type="ORF">METBISCDRAFT_20999</name>
</gene>
<feature type="compositionally biased region" description="Basic and acidic residues" evidence="1">
    <location>
        <begin position="306"/>
        <end position="316"/>
    </location>
</feature>
<evidence type="ECO:0000313" key="3">
    <source>
        <dbReference type="Proteomes" id="UP000268321"/>
    </source>
</evidence>